<dbReference type="EMBL" id="CP158165">
    <property type="protein sequence ID" value="XBV27429.1"/>
    <property type="molecule type" value="Genomic_DNA"/>
</dbReference>
<reference evidence="1" key="1">
    <citation type="submission" date="2024-06" db="EMBL/GenBank/DDBJ databases">
        <title>Kribbella sp. strain HUAS MG21 genome sequences.</title>
        <authorList>
            <person name="Mo P."/>
        </authorList>
    </citation>
    <scope>NUCLEOTIDE SEQUENCE</scope>
    <source>
        <strain evidence="1">HUAS MG21</strain>
    </source>
</reference>
<organism evidence="1">
    <name type="scientific">Kribbella sp. HUAS MG21</name>
    <dbReference type="NCBI Taxonomy" id="3160966"/>
    <lineage>
        <taxon>Bacteria</taxon>
        <taxon>Bacillati</taxon>
        <taxon>Actinomycetota</taxon>
        <taxon>Actinomycetes</taxon>
        <taxon>Propionibacteriales</taxon>
        <taxon>Kribbellaceae</taxon>
        <taxon>Kribbella</taxon>
    </lineage>
</organism>
<sequence length="57" mass="6754">MPKVGLRHLRRTGAPYREIAAKFDLEDYELEALVRPHIRPPVLRRTRHREPQVEGLL</sequence>
<evidence type="ECO:0000313" key="1">
    <source>
        <dbReference type="EMBL" id="XBV27429.1"/>
    </source>
</evidence>
<protein>
    <recommendedName>
        <fullName evidence="2">Transposase</fullName>
    </recommendedName>
</protein>
<dbReference type="RefSeq" id="WP_350280215.1">
    <property type="nucleotide sequence ID" value="NZ_CP158165.1"/>
</dbReference>
<proteinExistence type="predicted"/>
<dbReference type="AlphaFoldDB" id="A0AAU7TKT6"/>
<evidence type="ECO:0008006" key="2">
    <source>
        <dbReference type="Google" id="ProtNLM"/>
    </source>
</evidence>
<accession>A0AAU7TKT6</accession>
<gene>
    <name evidence="1" type="ORF">ABN611_13575</name>
</gene>
<name>A0AAU7TKT6_9ACTN</name>